<organism evidence="1 2">
    <name type="scientific">Segatella copri</name>
    <dbReference type="NCBI Taxonomy" id="165179"/>
    <lineage>
        <taxon>Bacteria</taxon>
        <taxon>Pseudomonadati</taxon>
        <taxon>Bacteroidota</taxon>
        <taxon>Bacteroidia</taxon>
        <taxon>Bacteroidales</taxon>
        <taxon>Prevotellaceae</taxon>
        <taxon>Segatella</taxon>
    </lineage>
</organism>
<protein>
    <submittedName>
        <fullName evidence="1">Uncharacterized protein</fullName>
    </submittedName>
</protein>
<dbReference type="Proteomes" id="UP001205531">
    <property type="component" value="Unassembled WGS sequence"/>
</dbReference>
<sequence>MLVETKRVNIANSYISVYQLLTPFLPSYSDKNLLSPLKFCIFAAAIEGTAYYAENRSSMKTGAGLK</sequence>
<dbReference type="EMBL" id="JANDWZ010000010">
    <property type="protein sequence ID" value="MCP9564203.1"/>
    <property type="molecule type" value="Genomic_DNA"/>
</dbReference>
<proteinExistence type="predicted"/>
<gene>
    <name evidence="1" type="ORF">NNC64_06435</name>
</gene>
<name>A0AAW5IGU1_9BACT</name>
<accession>A0AAW5IGU1</accession>
<evidence type="ECO:0000313" key="1">
    <source>
        <dbReference type="EMBL" id="MCP9564203.1"/>
    </source>
</evidence>
<reference evidence="1" key="1">
    <citation type="submission" date="2022-07" db="EMBL/GenBank/DDBJ databases">
        <title>Prevotella copri.</title>
        <authorList>
            <person name="Yang C."/>
        </authorList>
    </citation>
    <scope>NUCLEOTIDE SEQUENCE</scope>
    <source>
        <strain evidence="1">HF2107</strain>
    </source>
</reference>
<dbReference type="AlphaFoldDB" id="A0AAW5IGU1"/>
<comment type="caution">
    <text evidence="1">The sequence shown here is derived from an EMBL/GenBank/DDBJ whole genome shotgun (WGS) entry which is preliminary data.</text>
</comment>
<evidence type="ECO:0000313" key="2">
    <source>
        <dbReference type="Proteomes" id="UP001205531"/>
    </source>
</evidence>